<name>A0A1X1YAS5_9MYCO</name>
<dbReference type="InterPro" id="IPR036390">
    <property type="entry name" value="WH_DNA-bd_sf"/>
</dbReference>
<sequence>MLDEADVDEVAETLYRATALMVRRLRQLHAPQELTWPERTILARLDREGPSSVAALEQAERNYTAPIGATMGALAARKLVHDQPDAHTSGRPVWSLTASGLGMLRYDRAGRIALISRVLTDHLSAPELRTLSRALPTFELLSSEL</sequence>
<accession>A0A1X1YAS5</accession>
<evidence type="ECO:0000313" key="1">
    <source>
        <dbReference type="EMBL" id="ORW08166.1"/>
    </source>
</evidence>
<dbReference type="EMBL" id="LQPE01000035">
    <property type="protein sequence ID" value="ORW08166.1"/>
    <property type="molecule type" value="Genomic_DNA"/>
</dbReference>
<dbReference type="SUPFAM" id="SSF46785">
    <property type="entry name" value="Winged helix' DNA-binding domain"/>
    <property type="match status" value="1"/>
</dbReference>
<evidence type="ECO:0000313" key="2">
    <source>
        <dbReference type="Proteomes" id="UP000193487"/>
    </source>
</evidence>
<protein>
    <recommendedName>
        <fullName evidence="3">MarR family transcriptional regulator</fullName>
    </recommendedName>
</protein>
<gene>
    <name evidence="1" type="ORF">AWC14_01280</name>
</gene>
<dbReference type="Gene3D" id="1.10.10.10">
    <property type="entry name" value="Winged helix-like DNA-binding domain superfamily/Winged helix DNA-binding domain"/>
    <property type="match status" value="1"/>
</dbReference>
<proteinExistence type="predicted"/>
<evidence type="ECO:0008006" key="3">
    <source>
        <dbReference type="Google" id="ProtNLM"/>
    </source>
</evidence>
<organism evidence="1 2">
    <name type="scientific">Mycobacterium kyorinense</name>
    <dbReference type="NCBI Taxonomy" id="487514"/>
    <lineage>
        <taxon>Bacteria</taxon>
        <taxon>Bacillati</taxon>
        <taxon>Actinomycetota</taxon>
        <taxon>Actinomycetes</taxon>
        <taxon>Mycobacteriales</taxon>
        <taxon>Mycobacteriaceae</taxon>
        <taxon>Mycobacterium</taxon>
    </lineage>
</organism>
<dbReference type="InterPro" id="IPR036388">
    <property type="entry name" value="WH-like_DNA-bd_sf"/>
</dbReference>
<reference evidence="1 2" key="1">
    <citation type="submission" date="2016-01" db="EMBL/GenBank/DDBJ databases">
        <title>The new phylogeny of the genus Mycobacterium.</title>
        <authorList>
            <person name="Tarcisio F."/>
            <person name="Conor M."/>
            <person name="Antonella G."/>
            <person name="Elisabetta G."/>
            <person name="Giulia F.S."/>
            <person name="Sara T."/>
            <person name="Anna F."/>
            <person name="Clotilde B."/>
            <person name="Roberto B."/>
            <person name="Veronica D.S."/>
            <person name="Fabio R."/>
            <person name="Monica P."/>
            <person name="Olivier J."/>
            <person name="Enrico T."/>
            <person name="Nicola S."/>
        </authorList>
    </citation>
    <scope>NUCLEOTIDE SEQUENCE [LARGE SCALE GENOMIC DNA]</scope>
    <source>
        <strain evidence="1 2">DSM 45166</strain>
    </source>
</reference>
<dbReference type="RefSeq" id="WP_085241024.1">
    <property type="nucleotide sequence ID" value="NZ_LQPE01000035.1"/>
</dbReference>
<dbReference type="OrthoDB" id="3215377at2"/>
<comment type="caution">
    <text evidence="1">The sequence shown here is derived from an EMBL/GenBank/DDBJ whole genome shotgun (WGS) entry which is preliminary data.</text>
</comment>
<dbReference type="AlphaFoldDB" id="A0A1X1YAS5"/>
<dbReference type="Proteomes" id="UP000193487">
    <property type="component" value="Unassembled WGS sequence"/>
</dbReference>
<keyword evidence="2" id="KW-1185">Reference proteome</keyword>